<evidence type="ECO:0000313" key="2">
    <source>
        <dbReference type="WBParaSite" id="ES5_v2.g659.t1"/>
    </source>
</evidence>
<organism evidence="1 2">
    <name type="scientific">Panagrolaimus sp. ES5</name>
    <dbReference type="NCBI Taxonomy" id="591445"/>
    <lineage>
        <taxon>Eukaryota</taxon>
        <taxon>Metazoa</taxon>
        <taxon>Ecdysozoa</taxon>
        <taxon>Nematoda</taxon>
        <taxon>Chromadorea</taxon>
        <taxon>Rhabditida</taxon>
        <taxon>Tylenchina</taxon>
        <taxon>Panagrolaimomorpha</taxon>
        <taxon>Panagrolaimoidea</taxon>
        <taxon>Panagrolaimidae</taxon>
        <taxon>Panagrolaimus</taxon>
    </lineage>
</organism>
<reference evidence="2" key="1">
    <citation type="submission" date="2022-11" db="UniProtKB">
        <authorList>
            <consortium name="WormBaseParasite"/>
        </authorList>
    </citation>
    <scope>IDENTIFICATION</scope>
</reference>
<dbReference type="WBParaSite" id="ES5_v2.g659.t1">
    <property type="protein sequence ID" value="ES5_v2.g659.t1"/>
    <property type="gene ID" value="ES5_v2.g659"/>
</dbReference>
<sequence>MPAFISSLLTTFGNTSANVQNCSNDAGKNMMAALSPHGVNDNWRIKKASAELLGAVSQLAPRQLSSCLPNGFPTLVELLTDSHHEVQKAGARLILLLETFLRIKTCSIICVETHTEAE</sequence>
<protein>
    <submittedName>
        <fullName evidence="2">Uncharacterized protein</fullName>
    </submittedName>
</protein>
<evidence type="ECO:0000313" key="1">
    <source>
        <dbReference type="Proteomes" id="UP000887579"/>
    </source>
</evidence>
<accession>A0AC34GQA8</accession>
<dbReference type="Proteomes" id="UP000887579">
    <property type="component" value="Unplaced"/>
</dbReference>
<name>A0AC34GQA8_9BILA</name>
<proteinExistence type="predicted"/>